<dbReference type="AlphaFoldDB" id="A0A8H5IE69"/>
<keyword evidence="1" id="KW-0808">Transferase</keyword>
<dbReference type="EMBL" id="JAAOAM010000279">
    <property type="protein sequence ID" value="KAF5535367.1"/>
    <property type="molecule type" value="Genomic_DNA"/>
</dbReference>
<organism evidence="1 2">
    <name type="scientific">Fusarium mexicanum</name>
    <dbReference type="NCBI Taxonomy" id="751941"/>
    <lineage>
        <taxon>Eukaryota</taxon>
        <taxon>Fungi</taxon>
        <taxon>Dikarya</taxon>
        <taxon>Ascomycota</taxon>
        <taxon>Pezizomycotina</taxon>
        <taxon>Sordariomycetes</taxon>
        <taxon>Hypocreomycetidae</taxon>
        <taxon>Hypocreales</taxon>
        <taxon>Nectriaceae</taxon>
        <taxon>Fusarium</taxon>
        <taxon>Fusarium fujikuroi species complex</taxon>
    </lineage>
</organism>
<dbReference type="Proteomes" id="UP000522262">
    <property type="component" value="Unassembled WGS sequence"/>
</dbReference>
<comment type="caution">
    <text evidence="1">The sequence shown here is derived from an EMBL/GenBank/DDBJ whole genome shotgun (WGS) entry which is preliminary data.</text>
</comment>
<dbReference type="InterPro" id="IPR029063">
    <property type="entry name" value="SAM-dependent_MTases_sf"/>
</dbReference>
<protein>
    <submittedName>
        <fullName evidence="1">Methyltransferase</fullName>
    </submittedName>
</protein>
<evidence type="ECO:0000313" key="1">
    <source>
        <dbReference type="EMBL" id="KAF5535367.1"/>
    </source>
</evidence>
<keyword evidence="2" id="KW-1185">Reference proteome</keyword>
<name>A0A8H5IE69_9HYPO</name>
<dbReference type="GO" id="GO:0008168">
    <property type="term" value="F:methyltransferase activity"/>
    <property type="evidence" value="ECO:0007669"/>
    <property type="project" value="UniProtKB-KW"/>
</dbReference>
<keyword evidence="1" id="KW-0489">Methyltransferase</keyword>
<evidence type="ECO:0000313" key="2">
    <source>
        <dbReference type="Proteomes" id="UP000522262"/>
    </source>
</evidence>
<dbReference type="SUPFAM" id="SSF53335">
    <property type="entry name" value="S-adenosyl-L-methionine-dependent methyltransferases"/>
    <property type="match status" value="1"/>
</dbReference>
<dbReference type="Pfam" id="PF13489">
    <property type="entry name" value="Methyltransf_23"/>
    <property type="match status" value="1"/>
</dbReference>
<sequence>MSVPLLLASSSSNNSDHAFATRLQQIIVIDVPWWVIQQLSRVPPNVQFLIDDIDEDWDSSKPFDYIHSRMMNFSVMNWTDYLRKGFENLASGGYMEVQEIDAFHVSDDGTLTEEHALFRWCVYLRDAAGKLGRPYEKTENLKVFMAEVGFTDIHGLERVRVIYMNLSASEVLAHVTQGHRINVTYSALVSLR</sequence>
<proteinExistence type="predicted"/>
<dbReference type="GO" id="GO:0032259">
    <property type="term" value="P:methylation"/>
    <property type="evidence" value="ECO:0007669"/>
    <property type="project" value="UniProtKB-KW"/>
</dbReference>
<reference evidence="1 2" key="1">
    <citation type="submission" date="2020-05" db="EMBL/GenBank/DDBJ databases">
        <title>Identification and distribution of gene clusters putatively required for synthesis of sphingolipid metabolism inhibitors in phylogenetically diverse species of the filamentous fungus Fusarium.</title>
        <authorList>
            <person name="Kim H.-S."/>
            <person name="Busman M."/>
            <person name="Brown D.W."/>
            <person name="Divon H."/>
            <person name="Uhlig S."/>
            <person name="Proctor R.H."/>
        </authorList>
    </citation>
    <scope>NUCLEOTIDE SEQUENCE [LARGE SCALE GENOMIC DNA]</scope>
    <source>
        <strain evidence="1 2">NRRL 53147</strain>
    </source>
</reference>
<gene>
    <name evidence="1" type="ORF">FMEXI_10853</name>
</gene>
<dbReference type="Gene3D" id="3.40.50.150">
    <property type="entry name" value="Vaccinia Virus protein VP39"/>
    <property type="match status" value="1"/>
</dbReference>
<accession>A0A8H5IE69</accession>